<proteinExistence type="predicted"/>
<accession>A0A3R7NU54</accession>
<organism evidence="1 2">
    <name type="scientific">Trypanosoma conorhini</name>
    <dbReference type="NCBI Taxonomy" id="83891"/>
    <lineage>
        <taxon>Eukaryota</taxon>
        <taxon>Discoba</taxon>
        <taxon>Euglenozoa</taxon>
        <taxon>Kinetoplastea</taxon>
        <taxon>Metakinetoplastina</taxon>
        <taxon>Trypanosomatida</taxon>
        <taxon>Trypanosomatidae</taxon>
        <taxon>Trypanosoma</taxon>
    </lineage>
</organism>
<reference evidence="1 2" key="1">
    <citation type="journal article" date="2018" name="BMC Genomics">
        <title>Genomic comparison of Trypanosoma conorhini and Trypanosoma rangeli to Trypanosoma cruzi strains of high and low virulence.</title>
        <authorList>
            <person name="Bradwell K.R."/>
            <person name="Koparde V.N."/>
            <person name="Matveyev A.V."/>
            <person name="Serrano M.G."/>
            <person name="Alves J.M."/>
            <person name="Parikh H."/>
            <person name="Huang B."/>
            <person name="Lee V."/>
            <person name="Espinosa-Alvarez O."/>
            <person name="Ortiz P.A."/>
            <person name="Costa-Martins A.G."/>
            <person name="Teixeira M.M."/>
            <person name="Buck G.A."/>
        </authorList>
    </citation>
    <scope>NUCLEOTIDE SEQUENCE [LARGE SCALE GENOMIC DNA]</scope>
    <source>
        <strain evidence="1 2">025E</strain>
    </source>
</reference>
<protein>
    <submittedName>
        <fullName evidence="1">Uncharacterized protein</fullName>
    </submittedName>
</protein>
<dbReference type="OrthoDB" id="247338at2759"/>
<gene>
    <name evidence="1" type="ORF">Tco025E_00653</name>
</gene>
<evidence type="ECO:0000313" key="2">
    <source>
        <dbReference type="Proteomes" id="UP000284403"/>
    </source>
</evidence>
<dbReference type="GeneID" id="40314264"/>
<keyword evidence="2" id="KW-1185">Reference proteome</keyword>
<dbReference type="AlphaFoldDB" id="A0A3R7NU54"/>
<dbReference type="Proteomes" id="UP000284403">
    <property type="component" value="Unassembled WGS sequence"/>
</dbReference>
<comment type="caution">
    <text evidence="1">The sequence shown here is derived from an EMBL/GenBank/DDBJ whole genome shotgun (WGS) entry which is preliminary data.</text>
</comment>
<dbReference type="EMBL" id="MKKU01000016">
    <property type="protein sequence ID" value="RNF27099.1"/>
    <property type="molecule type" value="Genomic_DNA"/>
</dbReference>
<dbReference type="RefSeq" id="XP_029232305.1">
    <property type="nucleotide sequence ID" value="XM_029367593.1"/>
</dbReference>
<sequence length="205" mass="23101">MGHDDNEAIGCKALSRNIQQQLSKQWWCRRLRRSRRSKHAEVSSAASSSCSSVGIQLFSTFFVTPKELAARLRKREKFLERRQRQRQRIRRRELNQLLHGSRLCKEEANATLRVVSGVSGGGHVPLALMQPGVSEDDAEELSSMLTTSRLLFTSVNRSAAACVGVRAASRTLRRECHGLASWICPMLLHTASRTRRAFCNTPLLE</sequence>
<evidence type="ECO:0000313" key="1">
    <source>
        <dbReference type="EMBL" id="RNF27099.1"/>
    </source>
</evidence>
<name>A0A3R7NU54_9TRYP</name>